<keyword evidence="2" id="KW-1185">Reference proteome</keyword>
<dbReference type="Proteomes" id="UP000037755">
    <property type="component" value="Unassembled WGS sequence"/>
</dbReference>
<dbReference type="RefSeq" id="WP_054406525.1">
    <property type="nucleotide sequence ID" value="NZ_FOYA01000019.1"/>
</dbReference>
<comment type="caution">
    <text evidence="1">The sequence shown here is derived from an EMBL/GenBank/DDBJ whole genome shotgun (WGS) entry which is preliminary data.</text>
</comment>
<evidence type="ECO:0000313" key="2">
    <source>
        <dbReference type="Proteomes" id="UP000037755"/>
    </source>
</evidence>
<organism evidence="1 2">
    <name type="scientific">Flavobacterium akiainvivens</name>
    <dbReference type="NCBI Taxonomy" id="1202724"/>
    <lineage>
        <taxon>Bacteria</taxon>
        <taxon>Pseudomonadati</taxon>
        <taxon>Bacteroidota</taxon>
        <taxon>Flavobacteriia</taxon>
        <taxon>Flavobacteriales</taxon>
        <taxon>Flavobacteriaceae</taxon>
        <taxon>Flavobacterium</taxon>
    </lineage>
</organism>
<evidence type="ECO:0000313" key="1">
    <source>
        <dbReference type="EMBL" id="KOS05390.1"/>
    </source>
</evidence>
<dbReference type="OrthoDB" id="1366035at2"/>
<dbReference type="STRING" id="1202724.AM493_04590"/>
<accession>A0A0M9VHB9</accession>
<reference evidence="1 2" key="1">
    <citation type="submission" date="2015-08" db="EMBL/GenBank/DDBJ databases">
        <title>Whole genome sequence of Flavobacterium akiainvivens IK-1T, from decaying Wikstroemia oahuensis, an endemic Hawaiian shrub.</title>
        <authorList>
            <person name="Wan X."/>
            <person name="Hou S."/>
            <person name="Saito J."/>
            <person name="Donachie S."/>
        </authorList>
    </citation>
    <scope>NUCLEOTIDE SEQUENCE [LARGE SCALE GENOMIC DNA]</scope>
    <source>
        <strain evidence="1 2">IK-1</strain>
    </source>
</reference>
<dbReference type="AlphaFoldDB" id="A0A0M9VHB9"/>
<dbReference type="EMBL" id="LIYD01000005">
    <property type="protein sequence ID" value="KOS05390.1"/>
    <property type="molecule type" value="Genomic_DNA"/>
</dbReference>
<dbReference type="PATRIC" id="fig|1202724.3.peg.950"/>
<protein>
    <submittedName>
        <fullName evidence="1">Uncharacterized protein</fullName>
    </submittedName>
</protein>
<name>A0A0M9VHB9_9FLAO</name>
<proteinExistence type="predicted"/>
<gene>
    <name evidence="1" type="ORF">AM493_04590</name>
</gene>
<sequence>MDVGYLKIKIDIKSEHDDYKKRYEFKRKELKRSEIKRVFDGFKEFFKADGSFKFKENEHSIAAEYKDHDIKLDMDIYKNVDSEDFNLNGTIKTFEKNVYEFVVEGVCNKDLSLMPPDADTQERMIYDTNFYKDFIEGDIEYTFQYRIAGSKKAYISMGEMLLAM</sequence>